<dbReference type="Gene3D" id="1.10.1740.10">
    <property type="match status" value="1"/>
</dbReference>
<comment type="function">
    <text evidence="9">Catalyzes the NADPH-dependent rearrangement and reduction of 1-deoxy-D-xylulose-5-phosphate (DXP) to 2-C-methyl-D-erythritol 4-phosphate (MEP).</text>
</comment>
<feature type="binding site" evidence="9">
    <location>
        <position position="126"/>
    </location>
    <ligand>
        <name>NADPH</name>
        <dbReference type="ChEBI" id="CHEBI:57783"/>
    </ligand>
</feature>
<feature type="binding site" evidence="9">
    <location>
        <position position="14"/>
    </location>
    <ligand>
        <name>NADPH</name>
        <dbReference type="ChEBI" id="CHEBI:57783"/>
    </ligand>
</feature>
<dbReference type="Pfam" id="PF02670">
    <property type="entry name" value="DXP_reductoisom"/>
    <property type="match status" value="1"/>
</dbReference>
<dbReference type="InterPro" id="IPR036169">
    <property type="entry name" value="DXPR_C_sf"/>
</dbReference>
<dbReference type="GO" id="GO:0070402">
    <property type="term" value="F:NADPH binding"/>
    <property type="evidence" value="ECO:0007669"/>
    <property type="project" value="InterPro"/>
</dbReference>
<dbReference type="SUPFAM" id="SSF55347">
    <property type="entry name" value="Glyceraldehyde-3-phosphate dehydrogenase-like, C-terminal domain"/>
    <property type="match status" value="1"/>
</dbReference>
<feature type="domain" description="DXP reductoisomerase C-terminal" evidence="12">
    <location>
        <begin position="263"/>
        <end position="379"/>
    </location>
</feature>
<evidence type="ECO:0000256" key="9">
    <source>
        <dbReference type="HAMAP-Rule" id="MF_00183"/>
    </source>
</evidence>
<dbReference type="Gene3D" id="3.40.50.720">
    <property type="entry name" value="NAD(P)-binding Rossmann-like Domain"/>
    <property type="match status" value="1"/>
</dbReference>
<feature type="binding site" evidence="9">
    <location>
        <position position="154"/>
    </location>
    <ligand>
        <name>1-deoxy-D-xylulose 5-phosphate</name>
        <dbReference type="ChEBI" id="CHEBI:57792"/>
    </ligand>
</feature>
<evidence type="ECO:0000256" key="1">
    <source>
        <dbReference type="ARBA" id="ARBA00005094"/>
    </source>
</evidence>
<evidence type="ECO:0000256" key="3">
    <source>
        <dbReference type="ARBA" id="ARBA00022723"/>
    </source>
</evidence>
<dbReference type="NCBIfam" id="TIGR00243">
    <property type="entry name" value="Dxr"/>
    <property type="match status" value="1"/>
</dbReference>
<dbReference type="InterPro" id="IPR026877">
    <property type="entry name" value="DXPR_C"/>
</dbReference>
<name>A0A9D9II92_9BACT</name>
<keyword evidence="6 9" id="KW-0464">Manganese</keyword>
<comment type="pathway">
    <text evidence="1 9">Isoprenoid biosynthesis; isopentenyl diphosphate biosynthesis via DXP pathway; isopentenyl diphosphate from 1-deoxy-D-xylulose 5-phosphate: step 1/6.</text>
</comment>
<dbReference type="GO" id="GO:0030604">
    <property type="term" value="F:1-deoxy-D-xylulose-5-phosphate reductoisomerase activity"/>
    <property type="evidence" value="ECO:0007669"/>
    <property type="project" value="UniProtKB-UniRule"/>
</dbReference>
<feature type="binding site" evidence="9">
    <location>
        <position position="223"/>
    </location>
    <ligand>
        <name>Mn(2+)</name>
        <dbReference type="ChEBI" id="CHEBI:29035"/>
    </ligand>
</feature>
<feature type="domain" description="1-deoxy-D-xylulose 5-phosphate reductoisomerase N-terminal" evidence="10">
    <location>
        <begin position="8"/>
        <end position="134"/>
    </location>
</feature>
<dbReference type="Proteomes" id="UP000823604">
    <property type="component" value="Unassembled WGS sequence"/>
</dbReference>
<sequence>MENRKRKIAILGSTGSIGRQAVDVVIRYPELFEVELLAANSNFRLLAEQASLTDANNAVICKEELYDEAQPLFSAGNTKLFSGMESVCHLLEDSDIDIVLASMVGFSGLKPAVSALKSGKTVAIANKEILVSAGETVMRLSRKHSAALIPVDSEHSAIFQCLQGAFGSRADELIITASGGPFRKNTLEEMRSVTPEQALKHPRWKMGEKVTIDSATLMNKGFEVIEARWLFGIPQEKIKVVVHPESIIHSMVRFEDGAVLAQMGAPDMRIPIQYALTYPLRRPSPCERLDFSSIGRLTFEEPDTERFPALDTAYRALACGGNACCIMSSADEQAVKAFIEGKIPFTAIHEVIEEALETVPFIREPDLDAIYETDRLAKTKALEIIDKIKK</sequence>
<feature type="binding site" evidence="9">
    <location>
        <position position="16"/>
    </location>
    <ligand>
        <name>NADPH</name>
        <dbReference type="ChEBI" id="CHEBI:57783"/>
    </ligand>
</feature>
<comment type="caution">
    <text evidence="13">The sequence shown here is derived from an EMBL/GenBank/DDBJ whole genome shotgun (WGS) entry which is preliminary data.</text>
</comment>
<dbReference type="PIRSF" id="PIRSF006205">
    <property type="entry name" value="Dxp_reductismrs"/>
    <property type="match status" value="1"/>
</dbReference>
<feature type="binding site" evidence="9">
    <location>
        <position position="17"/>
    </location>
    <ligand>
        <name>NADPH</name>
        <dbReference type="ChEBI" id="CHEBI:57783"/>
    </ligand>
</feature>
<evidence type="ECO:0000259" key="11">
    <source>
        <dbReference type="Pfam" id="PF08436"/>
    </source>
</evidence>
<evidence type="ECO:0000256" key="7">
    <source>
        <dbReference type="ARBA" id="ARBA00023229"/>
    </source>
</evidence>
<evidence type="ECO:0000256" key="8">
    <source>
        <dbReference type="ARBA" id="ARBA00048543"/>
    </source>
</evidence>
<comment type="catalytic activity">
    <reaction evidence="8">
        <text>2-C-methyl-D-erythritol 4-phosphate + NADP(+) = 1-deoxy-D-xylulose 5-phosphate + NADPH + H(+)</text>
        <dbReference type="Rhea" id="RHEA:13717"/>
        <dbReference type="ChEBI" id="CHEBI:15378"/>
        <dbReference type="ChEBI" id="CHEBI:57783"/>
        <dbReference type="ChEBI" id="CHEBI:57792"/>
        <dbReference type="ChEBI" id="CHEBI:58262"/>
        <dbReference type="ChEBI" id="CHEBI:58349"/>
        <dbReference type="EC" id="1.1.1.267"/>
    </reaction>
    <physiologicalReaction direction="right-to-left" evidence="8">
        <dbReference type="Rhea" id="RHEA:13719"/>
    </physiologicalReaction>
</comment>
<proteinExistence type="inferred from homology"/>
<dbReference type="SUPFAM" id="SSF51735">
    <property type="entry name" value="NAD(P)-binding Rossmann-fold domains"/>
    <property type="match status" value="1"/>
</dbReference>
<evidence type="ECO:0000256" key="5">
    <source>
        <dbReference type="ARBA" id="ARBA00023002"/>
    </source>
</evidence>
<comment type="cofactor">
    <cofactor evidence="9">
        <name>Mg(2+)</name>
        <dbReference type="ChEBI" id="CHEBI:18420"/>
    </cofactor>
    <cofactor evidence="9">
        <name>Mn(2+)</name>
        <dbReference type="ChEBI" id="CHEBI:29035"/>
    </cofactor>
</comment>
<dbReference type="FunFam" id="3.40.50.720:FF:000045">
    <property type="entry name" value="1-deoxy-D-xylulose 5-phosphate reductoisomerase"/>
    <property type="match status" value="1"/>
</dbReference>
<dbReference type="InterPro" id="IPR013644">
    <property type="entry name" value="DXP_reductoisomerase_C"/>
</dbReference>
<evidence type="ECO:0000259" key="10">
    <source>
        <dbReference type="Pfam" id="PF02670"/>
    </source>
</evidence>
<dbReference type="HAMAP" id="MF_00183">
    <property type="entry name" value="DXP_reductoisom"/>
    <property type="match status" value="1"/>
</dbReference>
<feature type="binding site" evidence="9">
    <location>
        <position position="128"/>
    </location>
    <ligand>
        <name>NADPH</name>
        <dbReference type="ChEBI" id="CHEBI:57783"/>
    </ligand>
</feature>
<keyword evidence="5 9" id="KW-0560">Oxidoreductase</keyword>
<dbReference type="PANTHER" id="PTHR30525">
    <property type="entry name" value="1-DEOXY-D-XYLULOSE 5-PHOSPHATE REDUCTOISOMERASE"/>
    <property type="match status" value="1"/>
</dbReference>
<keyword evidence="4 9" id="KW-0521">NADP</keyword>
<dbReference type="AlphaFoldDB" id="A0A9D9II92"/>
<dbReference type="GO" id="GO:0030145">
    <property type="term" value="F:manganese ion binding"/>
    <property type="evidence" value="ECO:0007669"/>
    <property type="project" value="TreeGrafter"/>
</dbReference>
<comment type="similarity">
    <text evidence="2 9">Belongs to the DXR family.</text>
</comment>
<reference evidence="13" key="2">
    <citation type="journal article" date="2021" name="PeerJ">
        <title>Extensive microbial diversity within the chicken gut microbiome revealed by metagenomics and culture.</title>
        <authorList>
            <person name="Gilroy R."/>
            <person name="Ravi A."/>
            <person name="Getino M."/>
            <person name="Pursley I."/>
            <person name="Horton D.L."/>
            <person name="Alikhan N.F."/>
            <person name="Baker D."/>
            <person name="Gharbi K."/>
            <person name="Hall N."/>
            <person name="Watson M."/>
            <person name="Adriaenssens E.M."/>
            <person name="Foster-Nyarko E."/>
            <person name="Jarju S."/>
            <person name="Secka A."/>
            <person name="Antonio M."/>
            <person name="Oren A."/>
            <person name="Chaudhuri R.R."/>
            <person name="La Ragione R."/>
            <person name="Hildebrand F."/>
            <person name="Pallen M.J."/>
        </authorList>
    </citation>
    <scope>NUCLEOTIDE SEQUENCE</scope>
    <source>
        <strain evidence="13">B1-8020</strain>
    </source>
</reference>
<dbReference type="SUPFAM" id="SSF69055">
    <property type="entry name" value="1-deoxy-D-xylulose-5-phosphate reductoisomerase, C-terminal domain"/>
    <property type="match status" value="1"/>
</dbReference>
<feature type="binding site" evidence="9">
    <location>
        <position position="214"/>
    </location>
    <ligand>
        <name>1-deoxy-D-xylulose 5-phosphate</name>
        <dbReference type="ChEBI" id="CHEBI:57792"/>
    </ligand>
</feature>
<organism evidence="13 14">
    <name type="scientific">Candidatus Merdivivens pullicola</name>
    <dbReference type="NCBI Taxonomy" id="2840872"/>
    <lineage>
        <taxon>Bacteria</taxon>
        <taxon>Pseudomonadati</taxon>
        <taxon>Bacteroidota</taxon>
        <taxon>Bacteroidia</taxon>
        <taxon>Bacteroidales</taxon>
        <taxon>Muribaculaceae</taxon>
        <taxon>Muribaculaceae incertae sedis</taxon>
        <taxon>Candidatus Merdivivens</taxon>
    </lineage>
</organism>
<feature type="binding site" evidence="9">
    <location>
        <position position="207"/>
    </location>
    <ligand>
        <name>NADPH</name>
        <dbReference type="ChEBI" id="CHEBI:57783"/>
    </ligand>
</feature>
<feature type="binding site" evidence="9">
    <location>
        <position position="127"/>
    </location>
    <ligand>
        <name>1-deoxy-D-xylulose 5-phosphate</name>
        <dbReference type="ChEBI" id="CHEBI:57792"/>
    </ligand>
</feature>
<evidence type="ECO:0000313" key="14">
    <source>
        <dbReference type="Proteomes" id="UP000823604"/>
    </source>
</evidence>
<dbReference type="InterPro" id="IPR036291">
    <property type="entry name" value="NAD(P)-bd_dom_sf"/>
</dbReference>
<accession>A0A9D9II92</accession>
<evidence type="ECO:0000256" key="2">
    <source>
        <dbReference type="ARBA" id="ARBA00006825"/>
    </source>
</evidence>
<feature type="binding site" evidence="9">
    <location>
        <position position="15"/>
    </location>
    <ligand>
        <name>NADPH</name>
        <dbReference type="ChEBI" id="CHEBI:57783"/>
    </ligand>
</feature>
<dbReference type="NCBIfam" id="NF009114">
    <property type="entry name" value="PRK12464.1"/>
    <property type="match status" value="1"/>
</dbReference>
<dbReference type="Pfam" id="PF08436">
    <property type="entry name" value="DXP_redisom_C"/>
    <property type="match status" value="1"/>
</dbReference>
<dbReference type="InterPro" id="IPR003821">
    <property type="entry name" value="DXP_reductoisomerase"/>
</dbReference>
<feature type="binding site" evidence="9">
    <location>
        <position position="154"/>
    </location>
    <ligand>
        <name>Mn(2+)</name>
        <dbReference type="ChEBI" id="CHEBI:29035"/>
    </ligand>
</feature>
<dbReference type="InterPro" id="IPR013512">
    <property type="entry name" value="DXP_reductoisomerase_N"/>
</dbReference>
<protein>
    <recommendedName>
        <fullName evidence="9">1-deoxy-D-xylulose 5-phosphate reductoisomerase</fullName>
        <shortName evidence="9">DXP reductoisomerase</shortName>
        <ecNumber evidence="9">1.1.1.267</ecNumber>
    </recommendedName>
    <alternativeName>
        <fullName evidence="9">1-deoxyxylulose-5-phosphate reductoisomerase</fullName>
    </alternativeName>
    <alternativeName>
        <fullName evidence="9">2-C-methyl-D-erythritol 4-phosphate synthase</fullName>
    </alternativeName>
</protein>
<feature type="binding site" evidence="9">
    <location>
        <position position="178"/>
    </location>
    <ligand>
        <name>1-deoxy-D-xylulose 5-phosphate</name>
        <dbReference type="ChEBI" id="CHEBI:57792"/>
    </ligand>
</feature>
<reference evidence="13" key="1">
    <citation type="submission" date="2020-10" db="EMBL/GenBank/DDBJ databases">
        <authorList>
            <person name="Gilroy R."/>
        </authorList>
    </citation>
    <scope>NUCLEOTIDE SEQUENCE</scope>
    <source>
        <strain evidence="13">B1-8020</strain>
    </source>
</reference>
<keyword evidence="3 9" id="KW-0479">Metal-binding</keyword>
<feature type="binding site" evidence="9">
    <location>
        <position position="223"/>
    </location>
    <ligand>
        <name>1-deoxy-D-xylulose 5-phosphate</name>
        <dbReference type="ChEBI" id="CHEBI:57792"/>
    </ligand>
</feature>
<evidence type="ECO:0000256" key="4">
    <source>
        <dbReference type="ARBA" id="ARBA00022857"/>
    </source>
</evidence>
<gene>
    <name evidence="9" type="primary">dxr</name>
    <name evidence="13" type="ORF">IAB81_03415</name>
</gene>
<feature type="domain" description="1-deoxy-D-xylulose 5-phosphate reductoisomerase C-terminal" evidence="11">
    <location>
        <begin position="148"/>
        <end position="231"/>
    </location>
</feature>
<keyword evidence="7 9" id="KW-0414">Isoprene biosynthesis</keyword>
<evidence type="ECO:0000259" key="12">
    <source>
        <dbReference type="Pfam" id="PF13288"/>
    </source>
</evidence>
<dbReference type="EC" id="1.1.1.267" evidence="9"/>
<feature type="binding site" evidence="9">
    <location>
        <position position="153"/>
    </location>
    <ligand>
        <name>1-deoxy-D-xylulose 5-phosphate</name>
        <dbReference type="ChEBI" id="CHEBI:57792"/>
    </ligand>
</feature>
<keyword evidence="9" id="KW-0460">Magnesium</keyword>
<feature type="binding site" evidence="9">
    <location>
        <position position="152"/>
    </location>
    <ligand>
        <name>Mn(2+)</name>
        <dbReference type="ChEBI" id="CHEBI:29035"/>
    </ligand>
</feature>
<evidence type="ECO:0000256" key="6">
    <source>
        <dbReference type="ARBA" id="ARBA00023211"/>
    </source>
</evidence>
<dbReference type="Pfam" id="PF13288">
    <property type="entry name" value="DXPR_C"/>
    <property type="match status" value="1"/>
</dbReference>
<dbReference type="GO" id="GO:0051484">
    <property type="term" value="P:isopentenyl diphosphate biosynthetic process, methylerythritol 4-phosphate pathway involved in terpenoid biosynthetic process"/>
    <property type="evidence" value="ECO:0007669"/>
    <property type="project" value="TreeGrafter"/>
</dbReference>
<evidence type="ECO:0000313" key="13">
    <source>
        <dbReference type="EMBL" id="MBO8472660.1"/>
    </source>
</evidence>
<dbReference type="PANTHER" id="PTHR30525:SF0">
    <property type="entry name" value="1-DEOXY-D-XYLULOSE 5-PHOSPHATE REDUCTOISOMERASE, CHLOROPLASTIC"/>
    <property type="match status" value="1"/>
</dbReference>
<feature type="binding site" evidence="9">
    <location>
        <position position="219"/>
    </location>
    <ligand>
        <name>1-deoxy-D-xylulose 5-phosphate</name>
        <dbReference type="ChEBI" id="CHEBI:57792"/>
    </ligand>
</feature>
<feature type="binding site" evidence="9">
    <location>
        <position position="220"/>
    </location>
    <ligand>
        <name>1-deoxy-D-xylulose 5-phosphate</name>
        <dbReference type="ChEBI" id="CHEBI:57792"/>
    </ligand>
</feature>
<comment type="caution">
    <text evidence="9">Lacks conserved residue(s) required for the propagation of feature annotation.</text>
</comment>
<feature type="binding site" evidence="9">
    <location>
        <position position="201"/>
    </location>
    <ligand>
        <name>1-deoxy-D-xylulose 5-phosphate</name>
        <dbReference type="ChEBI" id="CHEBI:57792"/>
    </ligand>
</feature>
<feature type="binding site" evidence="9">
    <location>
        <position position="42"/>
    </location>
    <ligand>
        <name>NADPH</name>
        <dbReference type="ChEBI" id="CHEBI:57783"/>
    </ligand>
</feature>
<dbReference type="EMBL" id="JADIMA010000034">
    <property type="protein sequence ID" value="MBO8472660.1"/>
    <property type="molecule type" value="Genomic_DNA"/>
</dbReference>